<feature type="transmembrane region" description="Helical" evidence="6">
    <location>
        <begin position="775"/>
        <end position="799"/>
    </location>
</feature>
<keyword evidence="3 6" id="KW-1133">Transmembrane helix</keyword>
<keyword evidence="2 6" id="KW-0812">Transmembrane</keyword>
<evidence type="ECO:0000256" key="4">
    <source>
        <dbReference type="ARBA" id="ARBA00023136"/>
    </source>
</evidence>
<dbReference type="Proteomes" id="UP000663845">
    <property type="component" value="Unassembled WGS sequence"/>
</dbReference>
<comment type="caution">
    <text evidence="8">The sequence shown here is derived from an EMBL/GenBank/DDBJ whole genome shotgun (WGS) entry which is preliminary data.</text>
</comment>
<proteinExistence type="predicted"/>
<dbReference type="SUPFAM" id="SSF63712">
    <property type="entry name" value="Nicotinic receptor ligand binding domain-like"/>
    <property type="match status" value="1"/>
</dbReference>
<feature type="transmembrane region" description="Helical" evidence="6">
    <location>
        <begin position="910"/>
        <end position="932"/>
    </location>
</feature>
<evidence type="ECO:0000313" key="9">
    <source>
        <dbReference type="Proteomes" id="UP000663845"/>
    </source>
</evidence>
<feature type="region of interest" description="Disordered" evidence="5">
    <location>
        <begin position="122"/>
        <end position="158"/>
    </location>
</feature>
<dbReference type="EMBL" id="CAJNOG010000178">
    <property type="protein sequence ID" value="CAF1045055.1"/>
    <property type="molecule type" value="Genomic_DNA"/>
</dbReference>
<evidence type="ECO:0000313" key="8">
    <source>
        <dbReference type="EMBL" id="CAF1045055.1"/>
    </source>
</evidence>
<protein>
    <recommendedName>
        <fullName evidence="7">Neurotransmitter-gated ion-channel ligand-binding domain-containing protein</fullName>
    </recommendedName>
</protein>
<evidence type="ECO:0000259" key="7">
    <source>
        <dbReference type="Pfam" id="PF02931"/>
    </source>
</evidence>
<name>A0A814K0I3_9BILA</name>
<dbReference type="InterPro" id="IPR006201">
    <property type="entry name" value="Neur_channel"/>
</dbReference>
<evidence type="ECO:0000256" key="1">
    <source>
        <dbReference type="ARBA" id="ARBA00004141"/>
    </source>
</evidence>
<feature type="compositionally biased region" description="Polar residues" evidence="5">
    <location>
        <begin position="143"/>
        <end position="158"/>
    </location>
</feature>
<dbReference type="PANTHER" id="PTHR18945">
    <property type="entry name" value="NEUROTRANSMITTER GATED ION CHANNEL"/>
    <property type="match status" value="1"/>
</dbReference>
<evidence type="ECO:0000256" key="5">
    <source>
        <dbReference type="SAM" id="MobiDB-lite"/>
    </source>
</evidence>
<gene>
    <name evidence="8" type="ORF">JYZ213_LOCUS18358</name>
</gene>
<dbReference type="InterPro" id="IPR038050">
    <property type="entry name" value="Neuro_actylchol_rec"/>
</dbReference>
<keyword evidence="4 6" id="KW-0472">Membrane</keyword>
<feature type="transmembrane region" description="Helical" evidence="6">
    <location>
        <begin position="830"/>
        <end position="852"/>
    </location>
</feature>
<dbReference type="InterPro" id="IPR036734">
    <property type="entry name" value="Neur_chan_lig-bd_sf"/>
</dbReference>
<feature type="domain" description="Neurotransmitter-gated ion-channel ligand-binding" evidence="7">
    <location>
        <begin position="590"/>
        <end position="772"/>
    </location>
</feature>
<dbReference type="Pfam" id="PF02931">
    <property type="entry name" value="Neur_chan_LBD"/>
    <property type="match status" value="1"/>
</dbReference>
<feature type="region of interest" description="Disordered" evidence="5">
    <location>
        <begin position="370"/>
        <end position="389"/>
    </location>
</feature>
<evidence type="ECO:0000256" key="6">
    <source>
        <dbReference type="SAM" id="Phobius"/>
    </source>
</evidence>
<dbReference type="InterPro" id="IPR036719">
    <property type="entry name" value="Neuro-gated_channel_TM_sf"/>
</dbReference>
<evidence type="ECO:0000256" key="2">
    <source>
        <dbReference type="ARBA" id="ARBA00022692"/>
    </source>
</evidence>
<dbReference type="GO" id="GO:0004888">
    <property type="term" value="F:transmembrane signaling receptor activity"/>
    <property type="evidence" value="ECO:0007669"/>
    <property type="project" value="InterPro"/>
</dbReference>
<dbReference type="GO" id="GO:0005230">
    <property type="term" value="F:extracellular ligand-gated monoatomic ion channel activity"/>
    <property type="evidence" value="ECO:0007669"/>
    <property type="project" value="InterPro"/>
</dbReference>
<comment type="subcellular location">
    <subcellularLocation>
        <location evidence="1">Membrane</location>
        <topology evidence="1">Multi-pass membrane protein</topology>
    </subcellularLocation>
</comment>
<dbReference type="AlphaFoldDB" id="A0A814K0I3"/>
<dbReference type="GO" id="GO:0016020">
    <property type="term" value="C:membrane"/>
    <property type="evidence" value="ECO:0007669"/>
    <property type="project" value="UniProtKB-SubCell"/>
</dbReference>
<organism evidence="8 9">
    <name type="scientific">Adineta steineri</name>
    <dbReference type="NCBI Taxonomy" id="433720"/>
    <lineage>
        <taxon>Eukaryota</taxon>
        <taxon>Metazoa</taxon>
        <taxon>Spiralia</taxon>
        <taxon>Gnathifera</taxon>
        <taxon>Rotifera</taxon>
        <taxon>Eurotatoria</taxon>
        <taxon>Bdelloidea</taxon>
        <taxon>Adinetida</taxon>
        <taxon>Adinetidae</taxon>
        <taxon>Adineta</taxon>
    </lineage>
</organism>
<reference evidence="8" key="1">
    <citation type="submission" date="2021-02" db="EMBL/GenBank/DDBJ databases">
        <authorList>
            <person name="Nowell W R."/>
        </authorList>
    </citation>
    <scope>NUCLEOTIDE SEQUENCE</scope>
</reference>
<accession>A0A814K0I3</accession>
<feature type="transmembrane region" description="Helical" evidence="6">
    <location>
        <begin position="864"/>
        <end position="886"/>
    </location>
</feature>
<sequence>MRLKTLRKERPAFENEGVFVNGSRMDLPHTEAKSLKYRSNNRLTSLTFSNNVLLSHHPSLYDHTYEMNTHFIQQTPIHQKVRLSSPSETSHLSSYQTIEANYLEHGIRINLNPTTTTIKRHNQTSENLNERNSARNTQRHKSLNNGQLSRPSTPLHCSTNVQHMNEYVRPSSSLQRTTSIDRERIYSHHQSSNNSCLSTTVVSVHYDQKILPKPSLATLIGNDPDLAYMSSLLQRTGGASSRETVKNRPVLRVPPVIQRHRQIVTKTNSNQPDIPSSINSYTNSLVRHATIATIPQPTSSSKKIEKDIVKHASRIRTNNSQNFSKSHTHENRSLNSNSLTRLNYMNKQNQMLKSSKSISMEPLKLLLEPTFRSTPSPPPLHTTSISSNDYHATQKNNKKRSILHTSSFIDHNNNYVHDGVTGFIPNEHLKSSLLNYENLSRMKTIPSDMITNYKTPQSNSFDSGYYDRSSNYSGDTHSITLSIQQALSSVPSTRYTSVATSAERPGSASLVRYGTRQRLQHSTTRRVHVVENLNNLVSVDSKRNSLSTLTAAFIEANKQANENNQNQSNTHQDLPPSPSLKHLIFKKVHPDPIKVNIRCVFLRVGEIDTLNERFYAELLLEASWEEKSFKGLQTRSFDPSVNWTPELELMNGIGELDHDITYSVHYDKQGLATITEHHRLKGTLWERMELHHFPVDVQELSLSITTSHSIKEMIFTKNIKQPSGVNRRIFTDEQEWYLFEHVDIKVTEQIDEYLDDQHNHSVVICSSHVARKYGYFIWNAYFLIFLITSASFTTFPIPLTNIHGRVQIACTLLLTSITFRWLCYKALPTISYLTAVDVYAIGSIFSLCLLNICNTISYLTAVDVYAIGSIFSLCLLNIYHGVIGYINYRMSGNISGTTTSSEYVLSVDRWALVVFTICFCAYQIGTLIWTYLVPLKKRRIMFVKDNNNRFQIESTYNGKINFVNIVQRTESNKLN</sequence>
<evidence type="ECO:0000256" key="3">
    <source>
        <dbReference type="ARBA" id="ARBA00022989"/>
    </source>
</evidence>
<dbReference type="SUPFAM" id="SSF90112">
    <property type="entry name" value="Neurotransmitter-gated ion-channel transmembrane pore"/>
    <property type="match status" value="1"/>
</dbReference>
<dbReference type="InterPro" id="IPR006202">
    <property type="entry name" value="Neur_chan_lig-bd"/>
</dbReference>
<dbReference type="Gene3D" id="1.20.58.390">
    <property type="entry name" value="Neurotransmitter-gated ion-channel transmembrane domain"/>
    <property type="match status" value="1"/>
</dbReference>
<feature type="transmembrane region" description="Helical" evidence="6">
    <location>
        <begin position="806"/>
        <end position="824"/>
    </location>
</feature>
<dbReference type="Gene3D" id="2.70.170.10">
    <property type="entry name" value="Neurotransmitter-gated ion-channel ligand-binding domain"/>
    <property type="match status" value="1"/>
</dbReference>